<reference evidence="1 2" key="2">
    <citation type="submission" date="2018-11" db="EMBL/GenBank/DDBJ databases">
        <authorList>
            <consortium name="Pathogen Informatics"/>
        </authorList>
    </citation>
    <scope>NUCLEOTIDE SEQUENCE [LARGE SCALE GENOMIC DNA]</scope>
</reference>
<dbReference type="AlphaFoldDB" id="A0A0M3JBF5"/>
<accession>A0A0M3JBF5</accession>
<dbReference type="WBParaSite" id="ASIM_0000493001-mRNA-1">
    <property type="protein sequence ID" value="ASIM_0000493001-mRNA-1"/>
    <property type="gene ID" value="ASIM_0000493001"/>
</dbReference>
<dbReference type="Proteomes" id="UP000267096">
    <property type="component" value="Unassembled WGS sequence"/>
</dbReference>
<keyword evidence="2" id="KW-1185">Reference proteome</keyword>
<evidence type="ECO:0000313" key="2">
    <source>
        <dbReference type="Proteomes" id="UP000267096"/>
    </source>
</evidence>
<evidence type="ECO:0000313" key="1">
    <source>
        <dbReference type="EMBL" id="VDK24380.1"/>
    </source>
</evidence>
<organism evidence="3">
    <name type="scientific">Anisakis simplex</name>
    <name type="common">Herring worm</name>
    <dbReference type="NCBI Taxonomy" id="6269"/>
    <lineage>
        <taxon>Eukaryota</taxon>
        <taxon>Metazoa</taxon>
        <taxon>Ecdysozoa</taxon>
        <taxon>Nematoda</taxon>
        <taxon>Chromadorea</taxon>
        <taxon>Rhabditida</taxon>
        <taxon>Spirurina</taxon>
        <taxon>Ascaridomorpha</taxon>
        <taxon>Ascaridoidea</taxon>
        <taxon>Anisakidae</taxon>
        <taxon>Anisakis</taxon>
        <taxon>Anisakis simplex complex</taxon>
    </lineage>
</organism>
<proteinExistence type="predicted"/>
<dbReference type="EMBL" id="UYRR01008563">
    <property type="protein sequence ID" value="VDK24380.1"/>
    <property type="molecule type" value="Genomic_DNA"/>
</dbReference>
<sequence length="92" mass="10733">MSFDECDESAKSENIDPSKYGELRLRLFYTADHVLPLELYKPLQMNLINSLGTQPFCTTTAGLLEYLPSVSSNLFEDEEIRYECSCYNWFRM</sequence>
<gene>
    <name evidence="1" type="ORF">ASIM_LOCUS4738</name>
</gene>
<protein>
    <submittedName>
        <fullName evidence="3">FERM domain-containing protein</fullName>
    </submittedName>
</protein>
<name>A0A0M3JBF5_ANISI</name>
<evidence type="ECO:0000313" key="3">
    <source>
        <dbReference type="WBParaSite" id="ASIM_0000493001-mRNA-1"/>
    </source>
</evidence>
<reference evidence="3" key="1">
    <citation type="submission" date="2017-02" db="UniProtKB">
        <authorList>
            <consortium name="WormBaseParasite"/>
        </authorList>
    </citation>
    <scope>IDENTIFICATION</scope>
</reference>
<dbReference type="OrthoDB" id="1562946at2759"/>